<evidence type="ECO:0000313" key="3">
    <source>
        <dbReference type="Proteomes" id="UP000044602"/>
    </source>
</evidence>
<name>A0A0G4MC85_VERLO</name>
<dbReference type="EMBL" id="CVQH01021929">
    <property type="protein sequence ID" value="CRK31897.1"/>
    <property type="molecule type" value="Genomic_DNA"/>
</dbReference>
<keyword evidence="3" id="KW-1185">Reference proteome</keyword>
<protein>
    <submittedName>
        <fullName evidence="2">Uncharacterized protein</fullName>
    </submittedName>
</protein>
<evidence type="ECO:0000313" key="2">
    <source>
        <dbReference type="EMBL" id="CRK31897.1"/>
    </source>
</evidence>
<evidence type="ECO:0000256" key="1">
    <source>
        <dbReference type="SAM" id="MobiDB-lite"/>
    </source>
</evidence>
<gene>
    <name evidence="2" type="ORF">BN1708_018868</name>
</gene>
<dbReference type="AlphaFoldDB" id="A0A0G4MC85"/>
<organism evidence="2 3">
    <name type="scientific">Verticillium longisporum</name>
    <name type="common">Verticillium dahliae var. longisporum</name>
    <dbReference type="NCBI Taxonomy" id="100787"/>
    <lineage>
        <taxon>Eukaryota</taxon>
        <taxon>Fungi</taxon>
        <taxon>Dikarya</taxon>
        <taxon>Ascomycota</taxon>
        <taxon>Pezizomycotina</taxon>
        <taxon>Sordariomycetes</taxon>
        <taxon>Hypocreomycetidae</taxon>
        <taxon>Glomerellales</taxon>
        <taxon>Plectosphaerellaceae</taxon>
        <taxon>Verticillium</taxon>
    </lineage>
</organism>
<proteinExistence type="predicted"/>
<feature type="non-terminal residue" evidence="2">
    <location>
        <position position="1"/>
    </location>
</feature>
<feature type="compositionally biased region" description="Basic residues" evidence="1">
    <location>
        <begin position="8"/>
        <end position="17"/>
    </location>
</feature>
<feature type="region of interest" description="Disordered" evidence="1">
    <location>
        <begin position="1"/>
        <end position="23"/>
    </location>
</feature>
<sequence length="23" mass="2689">HPQQPPRRVPHPPHRARLAPCQL</sequence>
<accession>A0A0G4MC85</accession>
<dbReference type="Proteomes" id="UP000044602">
    <property type="component" value="Unassembled WGS sequence"/>
</dbReference>
<reference evidence="2 3" key="1">
    <citation type="submission" date="2015-05" db="EMBL/GenBank/DDBJ databases">
        <authorList>
            <person name="Wang D.B."/>
            <person name="Wang M."/>
        </authorList>
    </citation>
    <scope>NUCLEOTIDE SEQUENCE [LARGE SCALE GENOMIC DNA]</scope>
    <source>
        <strain evidence="2">VL1</strain>
    </source>
</reference>